<evidence type="ECO:0000313" key="2">
    <source>
        <dbReference type="Proteomes" id="UP000517315"/>
    </source>
</evidence>
<name>A0ABR6B3H0_9BACI</name>
<dbReference type="Proteomes" id="UP000517315">
    <property type="component" value="Unassembled WGS sequence"/>
</dbReference>
<sequence>MDWYLDSKIQKYIRDFDVIHLMQLNEFRYYKDYNEAYEKIKSIELNIPYKNSKENFEIHLKFINVKSIEIKDLDFHEESILSFNISKLNKGWERLNYLVEDFEEQTFKFYCEDYKVLSVLKV</sequence>
<gene>
    <name evidence="1" type="ORF">HNP39_002412</name>
</gene>
<evidence type="ECO:0000313" key="1">
    <source>
        <dbReference type="EMBL" id="MBA8918671.1"/>
    </source>
</evidence>
<organism evidence="1 2">
    <name type="scientific">Bacillus aerius</name>
    <dbReference type="NCBI Taxonomy" id="293388"/>
    <lineage>
        <taxon>Bacteria</taxon>
        <taxon>Bacillati</taxon>
        <taxon>Bacillota</taxon>
        <taxon>Bacilli</taxon>
        <taxon>Bacillales</taxon>
        <taxon>Bacillaceae</taxon>
        <taxon>Bacillus</taxon>
    </lineage>
</organism>
<accession>A0ABR6B3H0</accession>
<dbReference type="EMBL" id="JACJIG010000003">
    <property type="protein sequence ID" value="MBA8918671.1"/>
    <property type="molecule type" value="Genomic_DNA"/>
</dbReference>
<comment type="caution">
    <text evidence="1">The sequence shown here is derived from an EMBL/GenBank/DDBJ whole genome shotgun (WGS) entry which is preliminary data.</text>
</comment>
<protein>
    <submittedName>
        <fullName evidence="1">Uncharacterized protein</fullName>
    </submittedName>
</protein>
<proteinExistence type="predicted"/>
<reference evidence="1 2" key="1">
    <citation type="submission" date="2020-08" db="EMBL/GenBank/DDBJ databases">
        <title>Functional genomics of gut bacteria from endangered species of beetles.</title>
        <authorList>
            <person name="Carlos-Shanley C."/>
        </authorList>
    </citation>
    <scope>NUCLEOTIDE SEQUENCE [LARGE SCALE GENOMIC DNA]</scope>
    <source>
        <strain evidence="1 2">S00152</strain>
    </source>
</reference>
<dbReference type="RefSeq" id="WP_099496629.1">
    <property type="nucleotide sequence ID" value="NZ_JACJIG010000003.1"/>
</dbReference>
<keyword evidence="2" id="KW-1185">Reference proteome</keyword>